<dbReference type="InterPro" id="IPR032466">
    <property type="entry name" value="Metal_Hydrolase"/>
</dbReference>
<proteinExistence type="predicted"/>
<evidence type="ECO:0000313" key="1">
    <source>
        <dbReference type="EMBL" id="CDO86243.1"/>
    </source>
</evidence>
<sequence>MLISLQAARVITGIPEQVDHDEAVAPRWVTIEDGCISAVGTQPPPHARQVDLRPLQLWPAFTDLHSDSLPRFESPRPGTVIPLDAALEDFATDAVAHGVVLPYLCISVGEGPDTADGYRRADAVLQTLQRVAGELPVTVPVHLRVDVSDPEAVDGTAELLRRHGRRIGLLSVMDHTPGQGQYQTERAWRPAMGTRLCLGDDELNRWLATLHRHATGTPLRRKQIARFAAAHNTVFATHDPDSESAVAEAAAMRASICEFPLNLEAAAAARNNGLAVVMGAPNAWRGSSHLSNLSARDAIKAGVVDVLTSDYHSGSLARAAVAISDAGVDSIDSAVAMLTTRPRRIIASSSCDTGGLMPGHPADLVAVRTEPTAAVVATWSSGRQVSGPALW</sequence>
<accession>A0A024JSS1</accession>
<name>A0A024JSS1_9MYCO</name>
<dbReference type="SUPFAM" id="SSF51338">
    <property type="entry name" value="Composite domain of metallo-dependent hydrolases"/>
    <property type="match status" value="1"/>
</dbReference>
<dbReference type="PANTHER" id="PTHR43135">
    <property type="entry name" value="ALPHA-D-RIBOSE 1-METHYLPHOSPHONATE 5-TRIPHOSPHATE DIPHOSPHATASE"/>
    <property type="match status" value="1"/>
</dbReference>
<reference evidence="1" key="2">
    <citation type="submission" date="2014-04" db="EMBL/GenBank/DDBJ databases">
        <authorList>
            <person name="Urmite Genomes U."/>
        </authorList>
    </citation>
    <scope>NUCLEOTIDE SEQUENCE</scope>
    <source>
        <strain evidence="1">DSM 44626</strain>
    </source>
</reference>
<protein>
    <submittedName>
        <fullName evidence="1">Alpha-D-ribose 1-methylphosphonate 5-triphosphate diphosphatase</fullName>
    </submittedName>
</protein>
<reference evidence="1" key="1">
    <citation type="journal article" date="2014" name="Genome Announc.">
        <title>Draft Genome Sequence of Mycobacterium triplex DSM 44626.</title>
        <authorList>
            <person name="Sassi M."/>
            <person name="Croce O."/>
            <person name="Robert C."/>
            <person name="Raoult D."/>
            <person name="Drancourt M."/>
        </authorList>
    </citation>
    <scope>NUCLEOTIDE SEQUENCE [LARGE SCALE GENOMIC DNA]</scope>
    <source>
        <strain evidence="1">DSM 44626</strain>
    </source>
</reference>
<organism evidence="1">
    <name type="scientific">Mycobacterium triplex</name>
    <dbReference type="NCBI Taxonomy" id="47839"/>
    <lineage>
        <taxon>Bacteria</taxon>
        <taxon>Bacillati</taxon>
        <taxon>Actinomycetota</taxon>
        <taxon>Actinomycetes</taxon>
        <taxon>Mycobacteriales</taxon>
        <taxon>Mycobacteriaceae</taxon>
        <taxon>Mycobacterium</taxon>
        <taxon>Mycobacterium simiae complex</taxon>
    </lineage>
</organism>
<dbReference type="InterPro" id="IPR051781">
    <property type="entry name" value="Metallo-dep_Hydrolase"/>
</dbReference>
<dbReference type="EMBL" id="HG964446">
    <property type="protein sequence ID" value="CDO86243.1"/>
    <property type="molecule type" value="Genomic_DNA"/>
</dbReference>
<dbReference type="STRING" id="47839.BN973_00585"/>
<dbReference type="eggNOG" id="COG3454">
    <property type="taxonomic scope" value="Bacteria"/>
</dbReference>
<dbReference type="SUPFAM" id="SSF51556">
    <property type="entry name" value="Metallo-dependent hydrolases"/>
    <property type="match status" value="1"/>
</dbReference>
<dbReference type="InterPro" id="IPR011059">
    <property type="entry name" value="Metal-dep_hydrolase_composite"/>
</dbReference>
<dbReference type="OrthoDB" id="3514520at2"/>
<dbReference type="PANTHER" id="PTHR43135:SF3">
    <property type="entry name" value="ALPHA-D-RIBOSE 1-METHYLPHOSPHONATE 5-TRIPHOSPHATE DIPHOSPHATASE"/>
    <property type="match status" value="1"/>
</dbReference>
<dbReference type="GO" id="GO:0016810">
    <property type="term" value="F:hydrolase activity, acting on carbon-nitrogen (but not peptide) bonds"/>
    <property type="evidence" value="ECO:0007669"/>
    <property type="project" value="InterPro"/>
</dbReference>
<dbReference type="HOGENOM" id="CLU_060303_1_0_11"/>
<gene>
    <name evidence="1" type="primary">phnM</name>
    <name evidence="1" type="ORF">BN973_00585</name>
</gene>
<dbReference type="NCBIfam" id="NF011990">
    <property type="entry name" value="PRK15446.2-6"/>
    <property type="match status" value="1"/>
</dbReference>
<dbReference type="RefSeq" id="WP_084163280.1">
    <property type="nucleotide sequence ID" value="NZ_HG964446.1"/>
</dbReference>
<dbReference type="AlphaFoldDB" id="A0A024JSS1"/>
<dbReference type="Proteomes" id="UP000028880">
    <property type="component" value="Unassembled WGS sequence"/>
</dbReference>